<keyword evidence="1" id="KW-0472">Membrane</keyword>
<name>A0A2S2FBN7_9GAMM</name>
<evidence type="ECO:0000313" key="3">
    <source>
        <dbReference type="Proteomes" id="UP000245977"/>
    </source>
</evidence>
<proteinExistence type="predicted"/>
<evidence type="ECO:0000256" key="1">
    <source>
        <dbReference type="SAM" id="Phobius"/>
    </source>
</evidence>
<dbReference type="KEGG" id="adv:DJ533_06870"/>
<dbReference type="STRING" id="1871111.GCA_001704615_02819"/>
<keyword evidence="1" id="KW-0812">Transmembrane</keyword>
<feature type="transmembrane region" description="Helical" evidence="1">
    <location>
        <begin position="183"/>
        <end position="203"/>
    </location>
</feature>
<evidence type="ECO:0000313" key="2">
    <source>
        <dbReference type="EMBL" id="AWL28308.1"/>
    </source>
</evidence>
<dbReference type="AlphaFoldDB" id="A0A2S2FBN7"/>
<dbReference type="OrthoDB" id="9828781at2"/>
<accession>A0A2S2FBN7</accession>
<gene>
    <name evidence="2" type="ORF">DJ533_06870</name>
</gene>
<dbReference type="RefSeq" id="WP_065993595.1">
    <property type="nucleotide sequence ID" value="NZ_CP029397.2"/>
</dbReference>
<dbReference type="EMBL" id="CP029397">
    <property type="protein sequence ID" value="AWL28308.1"/>
    <property type="molecule type" value="Genomic_DNA"/>
</dbReference>
<feature type="transmembrane region" description="Helical" evidence="1">
    <location>
        <begin position="15"/>
        <end position="32"/>
    </location>
</feature>
<reference evidence="2" key="1">
    <citation type="submission" date="2019-08" db="EMBL/GenBank/DDBJ databases">
        <title>The complete genome of Acinetobacter defluvii strain WCHAD010030.</title>
        <authorList>
            <person name="Hu Y."/>
            <person name="Qin J."/>
            <person name="Feng Y."/>
            <person name="Zong Z."/>
        </authorList>
    </citation>
    <scope>NUCLEOTIDE SEQUENCE</scope>
    <source>
        <strain evidence="2">WCHA30</strain>
    </source>
</reference>
<feature type="transmembrane region" description="Helical" evidence="1">
    <location>
        <begin position="215"/>
        <end position="237"/>
    </location>
</feature>
<protein>
    <submittedName>
        <fullName evidence="2">Uncharacterized protein</fullName>
    </submittedName>
</protein>
<keyword evidence="1" id="KW-1133">Transmembrane helix</keyword>
<organism evidence="2 3">
    <name type="scientific">Acinetobacter defluvii</name>
    <dbReference type="NCBI Taxonomy" id="1871111"/>
    <lineage>
        <taxon>Bacteria</taxon>
        <taxon>Pseudomonadati</taxon>
        <taxon>Pseudomonadota</taxon>
        <taxon>Gammaproteobacteria</taxon>
        <taxon>Moraxellales</taxon>
        <taxon>Moraxellaceae</taxon>
        <taxon>Acinetobacter</taxon>
    </lineage>
</organism>
<keyword evidence="3" id="KW-1185">Reference proteome</keyword>
<sequence>MVNPISESTEQESSFSFAIVFIICFIFTGFFFQKLTLNELREAMQHYEYHQVKDWKTVSQSDHLLELIYNNSGFNTHKETPTLSIYNPELKNHVIKKQYSYLNATLIYDLKSIYHLESKKKYKLDHAIFMTSHKKSVVNPTSSIILFIQGELLLEDGNVLKIKATEYLTSSKIKAKIILQRKLFFFFMPTSILFAILSVFFWFFRNFQENDVNIIGFAITGIALFYIGSITISKVLLPWIHLT</sequence>
<dbReference type="Proteomes" id="UP000245977">
    <property type="component" value="Chromosome"/>
</dbReference>